<comment type="caution">
    <text evidence="3">The sequence shown here is derived from an EMBL/GenBank/DDBJ whole genome shotgun (WGS) entry which is preliminary data.</text>
</comment>
<keyword evidence="1" id="KW-0560">Oxidoreductase</keyword>
<name>A0A971M2R7_9BACT</name>
<dbReference type="AlphaFoldDB" id="A0A971M2R7"/>
<accession>A0A971M2R7</accession>
<evidence type="ECO:0000313" key="3">
    <source>
        <dbReference type="EMBL" id="NLW34977.1"/>
    </source>
</evidence>
<dbReference type="EMBL" id="JAAYEE010000097">
    <property type="protein sequence ID" value="NLW34977.1"/>
    <property type="molecule type" value="Genomic_DNA"/>
</dbReference>
<evidence type="ECO:0000313" key="4">
    <source>
        <dbReference type="Proteomes" id="UP000777265"/>
    </source>
</evidence>
<feature type="domain" description="Cysteine-rich" evidence="2">
    <location>
        <begin position="3"/>
        <end position="83"/>
    </location>
</feature>
<dbReference type="PANTHER" id="PTHR42947:SF1">
    <property type="entry name" value="COB--COM HETERODISULFIDE REDUCTASE SUBUNIT B 1"/>
    <property type="match status" value="1"/>
</dbReference>
<proteinExistence type="predicted"/>
<dbReference type="PANTHER" id="PTHR42947">
    <property type="entry name" value="COB--COM HETERODISULFIDE REDUCTASE SUBUNIT B 1"/>
    <property type="match status" value="1"/>
</dbReference>
<reference evidence="3" key="2">
    <citation type="submission" date="2020-01" db="EMBL/GenBank/DDBJ databases">
        <authorList>
            <person name="Campanaro S."/>
        </authorList>
    </citation>
    <scope>NUCLEOTIDE SEQUENCE</scope>
    <source>
        <strain evidence="3">AS06rmzACSIP_7</strain>
    </source>
</reference>
<dbReference type="Pfam" id="PF02754">
    <property type="entry name" value="CCG"/>
    <property type="match status" value="2"/>
</dbReference>
<sequence length="226" mass="25146">MDYAYYPGCSLTGSARRLDKGVRTIFRLLGHTLRDIPDWNCCGAFEYGDRKELTRLSGENLRKAKGLAPEVIAPCPACSKNLKEANEDGGFRVYNPLDLFSKDFLSGLTMKRDLKGRVFTPYYGCVLLRPAETAIPNTSVMEDFVTSLGGDVTGEKVKDRCCGGNRFFINKWATEKLSRLILEKSKGPILVSCPLCHMALTTFSRNEKIVYFTDLILYAAGEEGAL</sequence>
<dbReference type="Proteomes" id="UP000777265">
    <property type="component" value="Unassembled WGS sequence"/>
</dbReference>
<reference evidence="3" key="1">
    <citation type="journal article" date="2020" name="Biotechnol. Biofuels">
        <title>New insights from the biogas microbiome by comprehensive genome-resolved metagenomics of nearly 1600 species originating from multiple anaerobic digesters.</title>
        <authorList>
            <person name="Campanaro S."/>
            <person name="Treu L."/>
            <person name="Rodriguez-R L.M."/>
            <person name="Kovalovszki A."/>
            <person name="Ziels R.M."/>
            <person name="Maus I."/>
            <person name="Zhu X."/>
            <person name="Kougias P.G."/>
            <person name="Basile A."/>
            <person name="Luo G."/>
            <person name="Schluter A."/>
            <person name="Konstantinidis K.T."/>
            <person name="Angelidaki I."/>
        </authorList>
    </citation>
    <scope>NUCLEOTIDE SEQUENCE</scope>
    <source>
        <strain evidence="3">AS06rmzACSIP_7</strain>
    </source>
</reference>
<gene>
    <name evidence="3" type="ORF">GXY80_05765</name>
</gene>
<dbReference type="GO" id="GO:0016491">
    <property type="term" value="F:oxidoreductase activity"/>
    <property type="evidence" value="ECO:0007669"/>
    <property type="project" value="UniProtKB-KW"/>
</dbReference>
<protein>
    <recommendedName>
        <fullName evidence="2">Cysteine-rich domain-containing protein</fullName>
    </recommendedName>
</protein>
<evidence type="ECO:0000259" key="2">
    <source>
        <dbReference type="Pfam" id="PF02754"/>
    </source>
</evidence>
<dbReference type="InterPro" id="IPR051278">
    <property type="entry name" value="HdrB/HdrD_reductase"/>
</dbReference>
<organism evidence="3 4">
    <name type="scientific">Syntrophorhabdus aromaticivorans</name>
    <dbReference type="NCBI Taxonomy" id="328301"/>
    <lineage>
        <taxon>Bacteria</taxon>
        <taxon>Pseudomonadati</taxon>
        <taxon>Thermodesulfobacteriota</taxon>
        <taxon>Syntrophorhabdia</taxon>
        <taxon>Syntrophorhabdales</taxon>
        <taxon>Syntrophorhabdaceae</taxon>
        <taxon>Syntrophorhabdus</taxon>
    </lineage>
</organism>
<dbReference type="InterPro" id="IPR004017">
    <property type="entry name" value="Cys_rich_dom"/>
</dbReference>
<feature type="domain" description="Cysteine-rich" evidence="2">
    <location>
        <begin position="122"/>
        <end position="200"/>
    </location>
</feature>
<evidence type="ECO:0000256" key="1">
    <source>
        <dbReference type="ARBA" id="ARBA00023002"/>
    </source>
</evidence>